<keyword evidence="1" id="KW-0507">mRNA processing</keyword>
<dbReference type="SUPFAM" id="SSF56281">
    <property type="entry name" value="Metallo-hydrolase/oxidoreductase"/>
    <property type="match status" value="1"/>
</dbReference>
<comment type="similarity">
    <text evidence="1">Belongs to the metallo-beta-lactamase superfamily. RNA-metabolizing metallo-beta-lactamase-like family. CPSF2/YSH1 subfamily.</text>
</comment>
<evidence type="ECO:0000313" key="4">
    <source>
        <dbReference type="Proteomes" id="UP001214638"/>
    </source>
</evidence>
<comment type="caution">
    <text evidence="3">The sequence shown here is derived from an EMBL/GenBank/DDBJ whole genome shotgun (WGS) entry which is preliminary data.</text>
</comment>
<gene>
    <name evidence="3" type="ORF">BdWA1_003046</name>
</gene>
<dbReference type="GO" id="GO:0003723">
    <property type="term" value="F:RNA binding"/>
    <property type="evidence" value="ECO:0007669"/>
    <property type="project" value="UniProtKB-KW"/>
</dbReference>
<keyword evidence="1" id="KW-0694">RNA-binding</keyword>
<dbReference type="InterPro" id="IPR022712">
    <property type="entry name" value="Beta_Casp"/>
</dbReference>
<dbReference type="Pfam" id="PF16661">
    <property type="entry name" value="Lactamase_B_6"/>
    <property type="match status" value="1"/>
</dbReference>
<keyword evidence="4" id="KW-1185">Reference proteome</keyword>
<dbReference type="GO" id="GO:0016787">
    <property type="term" value="F:hydrolase activity"/>
    <property type="evidence" value="ECO:0007669"/>
    <property type="project" value="UniProtKB-KW"/>
</dbReference>
<protein>
    <recommendedName>
        <fullName evidence="1">Cleavage and polyadenylation specificity factor subunit 2</fullName>
    </recommendedName>
    <alternativeName>
        <fullName evidence="1">Cleavage and polyadenylation specificity factor 100 kDa subunit</fullName>
    </alternativeName>
</protein>
<feature type="domain" description="Beta-Casp" evidence="2">
    <location>
        <begin position="274"/>
        <end position="397"/>
    </location>
</feature>
<dbReference type="EMBL" id="JALLKP010000004">
    <property type="protein sequence ID" value="KAK2195370.1"/>
    <property type="molecule type" value="Genomic_DNA"/>
</dbReference>
<dbReference type="SMART" id="SM01027">
    <property type="entry name" value="Beta-Casp"/>
    <property type="match status" value="1"/>
</dbReference>
<keyword evidence="3" id="KW-0378">Hydrolase</keyword>
<dbReference type="RefSeq" id="XP_067802213.1">
    <property type="nucleotide sequence ID" value="XM_067948062.1"/>
</dbReference>
<dbReference type="Proteomes" id="UP001214638">
    <property type="component" value="Unassembled WGS sequence"/>
</dbReference>
<organism evidence="3 4">
    <name type="scientific">Babesia duncani</name>
    <dbReference type="NCBI Taxonomy" id="323732"/>
    <lineage>
        <taxon>Eukaryota</taxon>
        <taxon>Sar</taxon>
        <taxon>Alveolata</taxon>
        <taxon>Apicomplexa</taxon>
        <taxon>Aconoidasida</taxon>
        <taxon>Piroplasmida</taxon>
        <taxon>Babesiidae</taxon>
        <taxon>Babesia</taxon>
    </lineage>
</organism>
<dbReference type="GO" id="GO:0006398">
    <property type="term" value="P:mRNA 3'-end processing by stem-loop binding and cleavage"/>
    <property type="evidence" value="ECO:0007669"/>
    <property type="project" value="InterPro"/>
</dbReference>
<dbReference type="GeneID" id="94337343"/>
<sequence>MAKIHIKPILDSKANATLVNVSIPRPRDAFSGSIKSEFEGAEPSNYELYNIKILVNVGWDLDFSPQILDCYRQLEHIDIILISDAQFEHLGALPWLLKRILFTGGALPLIICTEACYKFARALLVDVLENACFSSDFSHYGHDELDCLFQNVTRVRFRETYCHVFEFDDFACKITVCPLNNGNTIGGALFKVSVGNDWILLGDDVRLYPKWYLNPLDIDGIVNPSVFLTSRKDENADLTFLDTCESMQDLVNVIHTTLECNGSVLIPVDIGGGLIDLLIHLDAAWSRSNLSHYNLVLTSPIADKLTLLYGTCLEYMRSNICHAFFKTLHNPMLNLRNVKYCTDLNQLQRYQYAPSVYISTTSCITFGFVSFLFAGLSTNELNTIVLTNTTESMKDLLSNFGTVDFSLSVNMQRKSMEPVSMPQPLVNRHNNSTIGAVSTNVTTRPKGGFINVGNELVFAPIVEKLNLEPNDQIENYGVPHNAKVLDVGLNPQMQSHVQELPKAPQHIIDRNIFDDYYRKHCGLLLGTTVETTRRGGVVNHPLQLDINCQLYKFDLHSKADDLSFLLKLINPSDAVLVTGNDDVNSMALVPPRNCKVHHCKIDKETTLELSAVLLPVYIDDIQSMALKIKPRIAPVSRVSSSKHDGKGHMQILDVLRKCREMRQEQRYTCLQLVGKLSSALNSQACTGFSSLSFWSDGSNEASYNFTMEPNDDVIQKSNSSTLFCGRIGLCDVLRLLEQMLPHSAQIESGRIHCFSTHLERKNDNWLVQGTLDPSFYLTRKLVRELHYRIEPLY</sequence>
<dbReference type="InterPro" id="IPR027075">
    <property type="entry name" value="CPSF2"/>
</dbReference>
<dbReference type="PANTHER" id="PTHR45922">
    <property type="entry name" value="CLEAVAGE AND POLYADENYLATION SPECIFICITY FACTOR SUBUNIT 2"/>
    <property type="match status" value="1"/>
</dbReference>
<dbReference type="KEGG" id="bdw:94337343"/>
<dbReference type="InterPro" id="IPR001279">
    <property type="entry name" value="Metallo-B-lactamas"/>
</dbReference>
<evidence type="ECO:0000256" key="1">
    <source>
        <dbReference type="RuleBase" id="RU365006"/>
    </source>
</evidence>
<evidence type="ECO:0000259" key="2">
    <source>
        <dbReference type="SMART" id="SM01027"/>
    </source>
</evidence>
<evidence type="ECO:0000313" key="3">
    <source>
        <dbReference type="EMBL" id="KAK2195370.1"/>
    </source>
</evidence>
<comment type="subcellular location">
    <subcellularLocation>
        <location evidence="1">Nucleus</location>
    </subcellularLocation>
</comment>
<name>A0AAD9UN23_9APIC</name>
<dbReference type="PANTHER" id="PTHR45922:SF1">
    <property type="entry name" value="CLEAVAGE AND POLYADENYLATION SPECIFICITY FACTOR SUBUNIT 2"/>
    <property type="match status" value="1"/>
</dbReference>
<dbReference type="AlphaFoldDB" id="A0AAD9UN23"/>
<dbReference type="GO" id="GO:0005847">
    <property type="term" value="C:mRNA cleavage and polyadenylation specificity factor complex"/>
    <property type="evidence" value="ECO:0007669"/>
    <property type="project" value="InterPro"/>
</dbReference>
<dbReference type="Gene3D" id="3.60.15.10">
    <property type="entry name" value="Ribonuclease Z/Hydroxyacylglutathione hydrolase-like"/>
    <property type="match status" value="1"/>
</dbReference>
<accession>A0AAD9UN23</accession>
<dbReference type="Gene3D" id="3.40.50.10890">
    <property type="match status" value="1"/>
</dbReference>
<dbReference type="InterPro" id="IPR036866">
    <property type="entry name" value="RibonucZ/Hydroxyglut_hydro"/>
</dbReference>
<dbReference type="Pfam" id="PF10996">
    <property type="entry name" value="Beta-Casp"/>
    <property type="match status" value="1"/>
</dbReference>
<proteinExistence type="inferred from homology"/>
<reference evidence="3" key="1">
    <citation type="journal article" date="2023" name="Nat. Microbiol.">
        <title>Babesia duncani multi-omics identifies virulence factors and drug targets.</title>
        <authorList>
            <person name="Singh P."/>
            <person name="Lonardi S."/>
            <person name="Liang Q."/>
            <person name="Vydyam P."/>
            <person name="Khabirova E."/>
            <person name="Fang T."/>
            <person name="Gihaz S."/>
            <person name="Thekkiniath J."/>
            <person name="Munshi M."/>
            <person name="Abel S."/>
            <person name="Ciampossin L."/>
            <person name="Batugedara G."/>
            <person name="Gupta M."/>
            <person name="Lu X.M."/>
            <person name="Lenz T."/>
            <person name="Chakravarty S."/>
            <person name="Cornillot E."/>
            <person name="Hu Y."/>
            <person name="Ma W."/>
            <person name="Gonzalez L.M."/>
            <person name="Sanchez S."/>
            <person name="Estrada K."/>
            <person name="Sanchez-Flores A."/>
            <person name="Montero E."/>
            <person name="Harb O.S."/>
            <person name="Le Roch K.G."/>
            <person name="Mamoun C.B."/>
        </authorList>
    </citation>
    <scope>NUCLEOTIDE SEQUENCE</scope>
    <source>
        <strain evidence="3">WA1</strain>
    </source>
</reference>
<keyword evidence="1" id="KW-0539">Nucleus</keyword>